<protein>
    <submittedName>
        <fullName evidence="1">3-hydroxyanthranilic acid dioxygenase</fullName>
    </submittedName>
</protein>
<accession>A0ACC0UER6</accession>
<evidence type="ECO:0000313" key="1">
    <source>
        <dbReference type="EMBL" id="KAI9509327.1"/>
    </source>
</evidence>
<dbReference type="Proteomes" id="UP001207468">
    <property type="component" value="Unassembled WGS sequence"/>
</dbReference>
<organism evidence="1 2">
    <name type="scientific">Russula earlei</name>
    <dbReference type="NCBI Taxonomy" id="71964"/>
    <lineage>
        <taxon>Eukaryota</taxon>
        <taxon>Fungi</taxon>
        <taxon>Dikarya</taxon>
        <taxon>Basidiomycota</taxon>
        <taxon>Agaricomycotina</taxon>
        <taxon>Agaricomycetes</taxon>
        <taxon>Russulales</taxon>
        <taxon>Russulaceae</taxon>
        <taxon>Russula</taxon>
    </lineage>
</organism>
<keyword evidence="2" id="KW-1185">Reference proteome</keyword>
<comment type="caution">
    <text evidence="1">The sequence shown here is derived from an EMBL/GenBank/DDBJ whole genome shotgun (WGS) entry which is preliminary data.</text>
</comment>
<dbReference type="EMBL" id="JAGFNK010000067">
    <property type="protein sequence ID" value="KAI9509327.1"/>
    <property type="molecule type" value="Genomic_DNA"/>
</dbReference>
<name>A0ACC0UER6_9AGAM</name>
<keyword evidence="1" id="KW-0560">Oxidoreductase</keyword>
<reference evidence="1" key="1">
    <citation type="submission" date="2021-03" db="EMBL/GenBank/DDBJ databases">
        <title>Evolutionary priming and transition to the ectomycorrhizal habit in an iconic lineage of mushroom-forming fungi: is preadaptation a requirement?</title>
        <authorList>
            <consortium name="DOE Joint Genome Institute"/>
            <person name="Looney B.P."/>
            <person name="Miyauchi S."/>
            <person name="Morin E."/>
            <person name="Drula E."/>
            <person name="Courty P.E."/>
            <person name="Chicoki N."/>
            <person name="Fauchery L."/>
            <person name="Kohler A."/>
            <person name="Kuo A."/>
            <person name="LaButti K."/>
            <person name="Pangilinan J."/>
            <person name="Lipzen A."/>
            <person name="Riley R."/>
            <person name="Andreopoulos W."/>
            <person name="He G."/>
            <person name="Johnson J."/>
            <person name="Barry K.W."/>
            <person name="Grigoriev I.V."/>
            <person name="Nagy L."/>
            <person name="Hibbett D."/>
            <person name="Henrissat B."/>
            <person name="Matheny P.B."/>
            <person name="Labbe J."/>
            <person name="Martin A.F."/>
        </authorList>
    </citation>
    <scope>NUCLEOTIDE SEQUENCE</scope>
    <source>
        <strain evidence="1">BPL698</strain>
    </source>
</reference>
<keyword evidence="1" id="KW-0223">Dioxygenase</keyword>
<sequence>MTSFSPALEYLAHQGPPRLTMPISPPLDLPRWLEENSDRLKPPVNNFCLYSGTDFIVMAVGGPNSRADYHVNETEEWFYQYKGDMLLRVVDDDTFREIGIKEGEMFLLPGNTPHNPVRFADTVGIVIERVRPETSIDRLRWYCRDPIHEEPTVIREESFHVTDLGTQLKPLIERWITDGESRRCGACGTIAQAK</sequence>
<proteinExistence type="predicted"/>
<gene>
    <name evidence="1" type="ORF">F5148DRAFT_1188670</name>
</gene>
<evidence type="ECO:0000313" key="2">
    <source>
        <dbReference type="Proteomes" id="UP001207468"/>
    </source>
</evidence>